<organism evidence="2 3">
    <name type="scientific">Rubus argutus</name>
    <name type="common">Southern blackberry</name>
    <dbReference type="NCBI Taxonomy" id="59490"/>
    <lineage>
        <taxon>Eukaryota</taxon>
        <taxon>Viridiplantae</taxon>
        <taxon>Streptophyta</taxon>
        <taxon>Embryophyta</taxon>
        <taxon>Tracheophyta</taxon>
        <taxon>Spermatophyta</taxon>
        <taxon>Magnoliopsida</taxon>
        <taxon>eudicotyledons</taxon>
        <taxon>Gunneridae</taxon>
        <taxon>Pentapetalae</taxon>
        <taxon>rosids</taxon>
        <taxon>fabids</taxon>
        <taxon>Rosales</taxon>
        <taxon>Rosaceae</taxon>
        <taxon>Rosoideae</taxon>
        <taxon>Rosoideae incertae sedis</taxon>
        <taxon>Rubus</taxon>
    </lineage>
</organism>
<evidence type="ECO:0000313" key="2">
    <source>
        <dbReference type="EMBL" id="KAK9941571.1"/>
    </source>
</evidence>
<evidence type="ECO:0000313" key="3">
    <source>
        <dbReference type="Proteomes" id="UP001457282"/>
    </source>
</evidence>
<accession>A0AAW1XYN7</accession>
<dbReference type="EMBL" id="JBEDUW010000002">
    <property type="protein sequence ID" value="KAK9941571.1"/>
    <property type="molecule type" value="Genomic_DNA"/>
</dbReference>
<dbReference type="AlphaFoldDB" id="A0AAW1XYN7"/>
<feature type="domain" description="Retrotransposon gag" evidence="1">
    <location>
        <begin position="82"/>
        <end position="156"/>
    </location>
</feature>
<sequence length="172" mass="20036">MAEDPMPLKSSFVPQGVAQPSCITFTPADDTIFSLSPQLINSVPHFYGKPNEDPNNHLREFYDLCRTQFPPGLTAEQLKLILFPFSLKDHAKWWLNSLPPNTIATWDQLSTKFITKFFPAQRTRQLRRDIHTFRQKQGDLFCEAWESFNGLLRSVLIMVTLRMIKLNFFMRV</sequence>
<keyword evidence="3" id="KW-1185">Reference proteome</keyword>
<dbReference type="Pfam" id="PF03732">
    <property type="entry name" value="Retrotrans_gag"/>
    <property type="match status" value="1"/>
</dbReference>
<dbReference type="PANTHER" id="PTHR33223">
    <property type="entry name" value="CCHC-TYPE DOMAIN-CONTAINING PROTEIN"/>
    <property type="match status" value="1"/>
</dbReference>
<protein>
    <recommendedName>
        <fullName evidence="1">Retrotransposon gag domain-containing protein</fullName>
    </recommendedName>
</protein>
<name>A0AAW1XYN7_RUBAR</name>
<reference evidence="2 3" key="1">
    <citation type="journal article" date="2023" name="G3 (Bethesda)">
        <title>A chromosome-length genome assembly and annotation of blackberry (Rubus argutus, cv. 'Hillquist').</title>
        <authorList>
            <person name="Bruna T."/>
            <person name="Aryal R."/>
            <person name="Dudchenko O."/>
            <person name="Sargent D.J."/>
            <person name="Mead D."/>
            <person name="Buti M."/>
            <person name="Cavallini A."/>
            <person name="Hytonen T."/>
            <person name="Andres J."/>
            <person name="Pham M."/>
            <person name="Weisz D."/>
            <person name="Mascagni F."/>
            <person name="Usai G."/>
            <person name="Natali L."/>
            <person name="Bassil N."/>
            <person name="Fernandez G.E."/>
            <person name="Lomsadze A."/>
            <person name="Armour M."/>
            <person name="Olukolu B."/>
            <person name="Poorten T."/>
            <person name="Britton C."/>
            <person name="Davik J."/>
            <person name="Ashrafi H."/>
            <person name="Aiden E.L."/>
            <person name="Borodovsky M."/>
            <person name="Worthington M."/>
        </authorList>
    </citation>
    <scope>NUCLEOTIDE SEQUENCE [LARGE SCALE GENOMIC DNA]</scope>
    <source>
        <strain evidence="2">PI 553951</strain>
    </source>
</reference>
<dbReference type="PANTHER" id="PTHR33223:SF11">
    <property type="entry name" value="ELEMENT PROTEIN, PUTATIVE-RELATED"/>
    <property type="match status" value="1"/>
</dbReference>
<evidence type="ECO:0000259" key="1">
    <source>
        <dbReference type="Pfam" id="PF03732"/>
    </source>
</evidence>
<dbReference type="InterPro" id="IPR005162">
    <property type="entry name" value="Retrotrans_gag_dom"/>
</dbReference>
<proteinExistence type="predicted"/>
<dbReference type="Proteomes" id="UP001457282">
    <property type="component" value="Unassembled WGS sequence"/>
</dbReference>
<comment type="caution">
    <text evidence="2">The sequence shown here is derived from an EMBL/GenBank/DDBJ whole genome shotgun (WGS) entry which is preliminary data.</text>
</comment>
<gene>
    <name evidence="2" type="ORF">M0R45_007273</name>
</gene>